<feature type="transmembrane region" description="Helical" evidence="8">
    <location>
        <begin position="118"/>
        <end position="139"/>
    </location>
</feature>
<dbReference type="PANTHER" id="PTHR13285">
    <property type="entry name" value="ACYLTRANSFERASE"/>
    <property type="match status" value="1"/>
</dbReference>
<evidence type="ECO:0000313" key="10">
    <source>
        <dbReference type="Proteomes" id="UP000252733"/>
    </source>
</evidence>
<evidence type="ECO:0000256" key="2">
    <source>
        <dbReference type="ARBA" id="ARBA00010323"/>
    </source>
</evidence>
<evidence type="ECO:0000313" key="9">
    <source>
        <dbReference type="EMBL" id="RCW35379.1"/>
    </source>
</evidence>
<dbReference type="PANTHER" id="PTHR13285:SF18">
    <property type="entry name" value="PROTEIN-CYSTEINE N-PALMITOYLTRANSFERASE RASP"/>
    <property type="match status" value="1"/>
</dbReference>
<comment type="similarity">
    <text evidence="2 7">Belongs to the membrane-bound acyltransferase family.</text>
</comment>
<sequence length="480" mass="56510">MFFASLEFLLFFTALFFIFFFSPLRIRSTVLLVASLLFIAFFSPAFLVYAILFSFVNYRVALWISKETNLKRRRNAFLAGQVFNIGGLILFKYLTFIVENVLFIAGVEMSDHGLLGKIVLPLGISYYTFQGISYLYLVYKAKDQPEKSFLNLTLYMLYFPKIMAGPIERHRKFLPQLNLSGFKFDHQRVVEGGQLVMWGMFKKLVIGDTLGIVVNKVYADVEQFQGVPLIITFILQPLQLYFDFSGYTDMALGFSKIFGIQLTDNFRRPFFAQTIGEFWRRWHITLSSWCNDFIYNRLLLKHRKWGNKAAIYAVFSSFLVIGIWHGANWTFVVLGILQGTALTYEFFSKRKRVKWSKTVPSFFYKWGSRGLVYFFFSISLVFFFSQSMGDAIHFFEFLPKIQDLGNTHYGFNIVRWEAGVALLMALLFLVFEWMIEDKGVKLKEWFNGLRWGYRWVFYFFWLFVVVYFSKNQLVFVYAEF</sequence>
<organism evidence="9 10">
    <name type="scientific">Marinilabilia salmonicolor</name>
    <dbReference type="NCBI Taxonomy" id="989"/>
    <lineage>
        <taxon>Bacteria</taxon>
        <taxon>Pseudomonadati</taxon>
        <taxon>Bacteroidota</taxon>
        <taxon>Bacteroidia</taxon>
        <taxon>Marinilabiliales</taxon>
        <taxon>Marinilabiliaceae</taxon>
        <taxon>Marinilabilia</taxon>
    </lineage>
</organism>
<keyword evidence="10" id="KW-1185">Reference proteome</keyword>
<feature type="transmembrane region" description="Helical" evidence="8">
    <location>
        <begin position="7"/>
        <end position="24"/>
    </location>
</feature>
<evidence type="ECO:0000256" key="6">
    <source>
        <dbReference type="ARBA" id="ARBA00023136"/>
    </source>
</evidence>
<evidence type="ECO:0000256" key="3">
    <source>
        <dbReference type="ARBA" id="ARBA00022475"/>
    </source>
</evidence>
<dbReference type="PIRSF" id="PIRSF500217">
    <property type="entry name" value="AlgI"/>
    <property type="match status" value="1"/>
</dbReference>
<gene>
    <name evidence="9" type="ORF">DFO77_110153</name>
</gene>
<feature type="transmembrane region" description="Helical" evidence="8">
    <location>
        <begin position="76"/>
        <end position="98"/>
    </location>
</feature>
<dbReference type="InterPro" id="IPR024194">
    <property type="entry name" value="Ac/AlaTfrase_AlgI/DltB"/>
</dbReference>
<feature type="transmembrane region" description="Helical" evidence="8">
    <location>
        <begin position="413"/>
        <end position="435"/>
    </location>
</feature>
<keyword evidence="5 8" id="KW-1133">Transmembrane helix</keyword>
<evidence type="ECO:0000256" key="5">
    <source>
        <dbReference type="ARBA" id="ARBA00022989"/>
    </source>
</evidence>
<feature type="transmembrane region" description="Helical" evidence="8">
    <location>
        <begin position="455"/>
        <end position="478"/>
    </location>
</feature>
<dbReference type="InterPro" id="IPR028362">
    <property type="entry name" value="AlgI"/>
</dbReference>
<dbReference type="InterPro" id="IPR004299">
    <property type="entry name" value="MBOAT_fam"/>
</dbReference>
<feature type="transmembrane region" description="Helical" evidence="8">
    <location>
        <begin position="329"/>
        <end position="347"/>
    </location>
</feature>
<keyword evidence="7 9" id="KW-0808">Transferase</keyword>
<comment type="caution">
    <text evidence="9">The sequence shown here is derived from an EMBL/GenBank/DDBJ whole genome shotgun (WGS) entry which is preliminary data.</text>
</comment>
<evidence type="ECO:0000256" key="8">
    <source>
        <dbReference type="SAM" id="Phobius"/>
    </source>
</evidence>
<dbReference type="AlphaFoldDB" id="A0A368V2S9"/>
<dbReference type="InterPro" id="IPR051085">
    <property type="entry name" value="MB_O-acyltransferase"/>
</dbReference>
<feature type="transmembrane region" description="Helical" evidence="8">
    <location>
        <begin position="30"/>
        <end position="55"/>
    </location>
</feature>
<evidence type="ECO:0000256" key="1">
    <source>
        <dbReference type="ARBA" id="ARBA00004651"/>
    </source>
</evidence>
<dbReference type="Pfam" id="PF03062">
    <property type="entry name" value="MBOAT"/>
    <property type="match status" value="1"/>
</dbReference>
<dbReference type="GO" id="GO:0042121">
    <property type="term" value="P:alginic acid biosynthetic process"/>
    <property type="evidence" value="ECO:0007669"/>
    <property type="project" value="InterPro"/>
</dbReference>
<keyword evidence="4 8" id="KW-0812">Transmembrane</keyword>
<dbReference type="Proteomes" id="UP000252733">
    <property type="component" value="Unassembled WGS sequence"/>
</dbReference>
<accession>A0A368V2S9</accession>
<dbReference type="EMBL" id="QPIZ01000010">
    <property type="protein sequence ID" value="RCW35379.1"/>
    <property type="molecule type" value="Genomic_DNA"/>
</dbReference>
<reference evidence="9 10" key="1">
    <citation type="submission" date="2018-07" db="EMBL/GenBank/DDBJ databases">
        <title>Freshwater and sediment microbial communities from various areas in North America, analyzing microbe dynamics in response to fracking.</title>
        <authorList>
            <person name="Lamendella R."/>
        </authorList>
    </citation>
    <scope>NUCLEOTIDE SEQUENCE [LARGE SCALE GENOMIC DNA]</scope>
    <source>
        <strain evidence="9 10">160A</strain>
    </source>
</reference>
<dbReference type="RefSeq" id="WP_114437003.1">
    <property type="nucleotide sequence ID" value="NZ_QPIZ01000010.1"/>
</dbReference>
<keyword evidence="3 7" id="KW-1003">Cell membrane</keyword>
<evidence type="ECO:0000256" key="7">
    <source>
        <dbReference type="PIRNR" id="PIRNR016636"/>
    </source>
</evidence>
<dbReference type="GO" id="GO:0016746">
    <property type="term" value="F:acyltransferase activity"/>
    <property type="evidence" value="ECO:0007669"/>
    <property type="project" value="UniProtKB-KW"/>
</dbReference>
<dbReference type="GO" id="GO:0005886">
    <property type="term" value="C:plasma membrane"/>
    <property type="evidence" value="ECO:0007669"/>
    <property type="project" value="UniProtKB-SubCell"/>
</dbReference>
<protein>
    <submittedName>
        <fullName evidence="9">D-alanyl-lipoteichoic acid acyltransferase DltB (MBOAT superfamily)</fullName>
    </submittedName>
</protein>
<evidence type="ECO:0000256" key="4">
    <source>
        <dbReference type="ARBA" id="ARBA00022692"/>
    </source>
</evidence>
<keyword evidence="6 7" id="KW-0472">Membrane</keyword>
<feature type="transmembrane region" description="Helical" evidence="8">
    <location>
        <begin position="371"/>
        <end position="393"/>
    </location>
</feature>
<name>A0A368V2S9_9BACT</name>
<dbReference type="PIRSF" id="PIRSF016636">
    <property type="entry name" value="AlgI_DltB"/>
    <property type="match status" value="1"/>
</dbReference>
<proteinExistence type="inferred from homology"/>
<keyword evidence="7 9" id="KW-0012">Acyltransferase</keyword>
<feature type="transmembrane region" description="Helical" evidence="8">
    <location>
        <begin position="305"/>
        <end position="323"/>
    </location>
</feature>
<comment type="subcellular location">
    <subcellularLocation>
        <location evidence="1">Cell membrane</location>
        <topology evidence="1">Multi-pass membrane protein</topology>
    </subcellularLocation>
</comment>